<name>A0A8X6NSG5_NEPPI</name>
<feature type="signal peptide" evidence="1">
    <location>
        <begin position="1"/>
        <end position="16"/>
    </location>
</feature>
<evidence type="ECO:0008006" key="4">
    <source>
        <dbReference type="Google" id="ProtNLM"/>
    </source>
</evidence>
<reference evidence="2" key="1">
    <citation type="submission" date="2020-08" db="EMBL/GenBank/DDBJ databases">
        <title>Multicomponent nature underlies the extraordinary mechanical properties of spider dragline silk.</title>
        <authorList>
            <person name="Kono N."/>
            <person name="Nakamura H."/>
            <person name="Mori M."/>
            <person name="Yoshida Y."/>
            <person name="Ohtoshi R."/>
            <person name="Malay A.D."/>
            <person name="Moran D.A.P."/>
            <person name="Tomita M."/>
            <person name="Numata K."/>
            <person name="Arakawa K."/>
        </authorList>
    </citation>
    <scope>NUCLEOTIDE SEQUENCE</scope>
</reference>
<comment type="caution">
    <text evidence="2">The sequence shown here is derived from an EMBL/GenBank/DDBJ whole genome shotgun (WGS) entry which is preliminary data.</text>
</comment>
<evidence type="ECO:0000313" key="2">
    <source>
        <dbReference type="EMBL" id="GFT28844.1"/>
    </source>
</evidence>
<gene>
    <name evidence="2" type="ORF">NPIL_697631</name>
</gene>
<feature type="chain" id="PRO_5036483823" description="Secreted protein" evidence="1">
    <location>
        <begin position="17"/>
        <end position="88"/>
    </location>
</feature>
<evidence type="ECO:0000313" key="3">
    <source>
        <dbReference type="Proteomes" id="UP000887013"/>
    </source>
</evidence>
<sequence length="88" mass="10005">MLAYLLKFLLPCSSTCVDDSWIAAMSSDVSIITAFKVFRCRWIIQKSQPQENISSLNKHKEKECCVSTSKKECVFLNSTTLPNLSLHF</sequence>
<keyword evidence="1" id="KW-0732">Signal</keyword>
<evidence type="ECO:0000256" key="1">
    <source>
        <dbReference type="SAM" id="SignalP"/>
    </source>
</evidence>
<proteinExistence type="predicted"/>
<dbReference type="Proteomes" id="UP000887013">
    <property type="component" value="Unassembled WGS sequence"/>
</dbReference>
<keyword evidence="3" id="KW-1185">Reference proteome</keyword>
<accession>A0A8X6NSG5</accession>
<organism evidence="2 3">
    <name type="scientific">Nephila pilipes</name>
    <name type="common">Giant wood spider</name>
    <name type="synonym">Nephila maculata</name>
    <dbReference type="NCBI Taxonomy" id="299642"/>
    <lineage>
        <taxon>Eukaryota</taxon>
        <taxon>Metazoa</taxon>
        <taxon>Ecdysozoa</taxon>
        <taxon>Arthropoda</taxon>
        <taxon>Chelicerata</taxon>
        <taxon>Arachnida</taxon>
        <taxon>Araneae</taxon>
        <taxon>Araneomorphae</taxon>
        <taxon>Entelegynae</taxon>
        <taxon>Araneoidea</taxon>
        <taxon>Nephilidae</taxon>
        <taxon>Nephila</taxon>
    </lineage>
</organism>
<protein>
    <recommendedName>
        <fullName evidence="4">Secreted protein</fullName>
    </recommendedName>
</protein>
<dbReference type="EMBL" id="BMAW01107348">
    <property type="protein sequence ID" value="GFT28844.1"/>
    <property type="molecule type" value="Genomic_DNA"/>
</dbReference>
<dbReference type="AlphaFoldDB" id="A0A8X6NSG5"/>